<dbReference type="Pfam" id="PF02709">
    <property type="entry name" value="Glyco_transf_7C"/>
    <property type="match status" value="1"/>
</dbReference>
<keyword evidence="1" id="KW-0808">Transferase</keyword>
<sequence>MESRETKLNFKDVTFLIRIRVDSMDRLENLLMVVDYMRSHFDTHIDVMETAKHNNHILEKLLQEEITLTFEEDYDPIYHYTKYMNQMVKKCDTKFIAVWEADVIVPIQQMAQSISLLRKDEADFVSPYKEKAFDTTHILRELYFKTQDINLLQENKGKMIEMYSPNPVGGGFLANREKYIEAGMENEKFYGWGREDGERINRWKILGYRYKRVNGPLFHLTHERGINSQFHSPKQDDIKASKVFRLYAMSKEEMVEEIEGW</sequence>
<dbReference type="EMBL" id="JAKLWS010000006">
    <property type="protein sequence ID" value="MCG2588207.1"/>
    <property type="molecule type" value="Genomic_DNA"/>
</dbReference>
<dbReference type="Gene3D" id="3.90.550.10">
    <property type="entry name" value="Spore Coat Polysaccharide Biosynthesis Protein SpsA, Chain A"/>
    <property type="match status" value="1"/>
</dbReference>
<dbReference type="Proteomes" id="UP001165366">
    <property type="component" value="Unassembled WGS sequence"/>
</dbReference>
<feature type="domain" description="Galactosyltransferase C-terminal" evidence="2">
    <location>
        <begin position="165"/>
        <end position="222"/>
    </location>
</feature>
<keyword evidence="4" id="KW-1185">Reference proteome</keyword>
<keyword evidence="3" id="KW-0328">Glycosyltransferase</keyword>
<evidence type="ECO:0000256" key="1">
    <source>
        <dbReference type="ARBA" id="ARBA00022679"/>
    </source>
</evidence>
<dbReference type="InterPro" id="IPR027791">
    <property type="entry name" value="Galactosyl_T_C"/>
</dbReference>
<proteinExistence type="predicted"/>
<protein>
    <submittedName>
        <fullName evidence="3">Galactosyltransferase-related protein</fullName>
    </submittedName>
</protein>
<dbReference type="SUPFAM" id="SSF53448">
    <property type="entry name" value="Nucleotide-diphospho-sugar transferases"/>
    <property type="match status" value="1"/>
</dbReference>
<name>A0ABS9KBI0_9BACT</name>
<evidence type="ECO:0000313" key="3">
    <source>
        <dbReference type="EMBL" id="MCG2588207.1"/>
    </source>
</evidence>
<gene>
    <name evidence="3" type="ORF">L6773_06490</name>
</gene>
<dbReference type="RefSeq" id="WP_237853051.1">
    <property type="nucleotide sequence ID" value="NZ_JAKLWS010000006.1"/>
</dbReference>
<evidence type="ECO:0000313" key="4">
    <source>
        <dbReference type="Proteomes" id="UP001165366"/>
    </source>
</evidence>
<organism evidence="3 4">
    <name type="scientific">Rhodohalobacter sulfatireducens</name>
    <dbReference type="NCBI Taxonomy" id="2911366"/>
    <lineage>
        <taxon>Bacteria</taxon>
        <taxon>Pseudomonadati</taxon>
        <taxon>Balneolota</taxon>
        <taxon>Balneolia</taxon>
        <taxon>Balneolales</taxon>
        <taxon>Balneolaceae</taxon>
        <taxon>Rhodohalobacter</taxon>
    </lineage>
</organism>
<dbReference type="InterPro" id="IPR029044">
    <property type="entry name" value="Nucleotide-diphossugar_trans"/>
</dbReference>
<dbReference type="GO" id="GO:0016757">
    <property type="term" value="F:glycosyltransferase activity"/>
    <property type="evidence" value="ECO:0007669"/>
    <property type="project" value="UniProtKB-KW"/>
</dbReference>
<reference evidence="3" key="2">
    <citation type="submission" date="2024-05" db="EMBL/GenBank/DDBJ databases">
        <title>Rhodohalobacter halophilus gen. nov., sp. nov., a moderately halophilic member of the family Balneolaceae.</title>
        <authorList>
            <person name="Xia J."/>
        </authorList>
    </citation>
    <scope>NUCLEOTIDE SEQUENCE</scope>
    <source>
        <strain evidence="3">WB101</strain>
    </source>
</reference>
<reference evidence="3" key="1">
    <citation type="submission" date="2022-01" db="EMBL/GenBank/DDBJ databases">
        <authorList>
            <person name="Wang Y."/>
        </authorList>
    </citation>
    <scope>NUCLEOTIDE SEQUENCE</scope>
    <source>
        <strain evidence="3">WB101</strain>
    </source>
</reference>
<evidence type="ECO:0000259" key="2">
    <source>
        <dbReference type="Pfam" id="PF02709"/>
    </source>
</evidence>
<accession>A0ABS9KBI0</accession>
<comment type="caution">
    <text evidence="3">The sequence shown here is derived from an EMBL/GenBank/DDBJ whole genome shotgun (WGS) entry which is preliminary data.</text>
</comment>